<evidence type="ECO:0000256" key="2">
    <source>
        <dbReference type="SAM" id="Phobius"/>
    </source>
</evidence>
<dbReference type="InterPro" id="IPR038734">
    <property type="entry name" value="YhaN_AAA"/>
</dbReference>
<name>A0A9D2NY28_9FIRM</name>
<evidence type="ECO:0000313" key="5">
    <source>
        <dbReference type="Proteomes" id="UP000823894"/>
    </source>
</evidence>
<feature type="transmembrane region" description="Helical" evidence="2">
    <location>
        <begin position="308"/>
        <end position="331"/>
    </location>
</feature>
<dbReference type="Proteomes" id="UP000823894">
    <property type="component" value="Unassembled WGS sequence"/>
</dbReference>
<dbReference type="InterPro" id="IPR027417">
    <property type="entry name" value="P-loop_NTPase"/>
</dbReference>
<keyword evidence="2" id="KW-1133">Transmembrane helix</keyword>
<dbReference type="Pfam" id="PF13514">
    <property type="entry name" value="AAA_27"/>
    <property type="match status" value="1"/>
</dbReference>
<feature type="compositionally biased region" description="Acidic residues" evidence="1">
    <location>
        <begin position="255"/>
        <end position="264"/>
    </location>
</feature>
<protein>
    <submittedName>
        <fullName evidence="4">AAA family ATPase</fullName>
    </submittedName>
</protein>
<sequence>MKIIELYLKNFGKFHEKHIYIRDGVQVIYGENEFGKSTIHAFIRAMLFGLERGRGRAAGKDAFSRYEPWENPGYYAGVLRFVCGGRTFRLERRFGRTERSASLICEDDGEELSVEHGDLDMLLGGITPSLFDSTVSIGQLMSPPGRELADALKNYAANYYETGGGEVDLNGALQTLRERRKDTERSLREAEALREEKRQGLIRECTYLESDMAALRQEYEEKRAQMEAAEKSAEQAGTVTGERGGGAQQDYAGESVEDTEEEDREEQAELSAGGFLKGGAAGMLVGVIGLFWAGFVNGQSSFTGITPITFFAALILAVGIVLTAAGVRALIRERKEEKEYRREGEQSTGGKADARPEQTGTAEAPAAVQQDADAEIRRLRWEMDRIRSEWKEKQVRRDNLKEQADEIGPGDAERSLEARQKALILAEEKMKEAAASLGRQTSGRLNARTSEIFSELTEGRYRGITAGDNLEITVWDGERRIRAEQLSRGTLEQIYFSIRMAAAEVLLEESVPVLLDDTFAFYDEKRLESVLKWLSRQKRQVIIFTCHRREEEILEAVRDR</sequence>
<comment type="caution">
    <text evidence="4">The sequence shown here is derived from an EMBL/GenBank/DDBJ whole genome shotgun (WGS) entry which is preliminary data.</text>
</comment>
<keyword evidence="2" id="KW-0812">Transmembrane</keyword>
<dbReference type="AlphaFoldDB" id="A0A9D2NY28"/>
<feature type="transmembrane region" description="Helical" evidence="2">
    <location>
        <begin position="274"/>
        <end position="296"/>
    </location>
</feature>
<reference evidence="4" key="1">
    <citation type="journal article" date="2021" name="PeerJ">
        <title>Extensive microbial diversity within the chicken gut microbiome revealed by metagenomics and culture.</title>
        <authorList>
            <person name="Gilroy R."/>
            <person name="Ravi A."/>
            <person name="Getino M."/>
            <person name="Pursley I."/>
            <person name="Horton D.L."/>
            <person name="Alikhan N.F."/>
            <person name="Baker D."/>
            <person name="Gharbi K."/>
            <person name="Hall N."/>
            <person name="Watson M."/>
            <person name="Adriaenssens E.M."/>
            <person name="Foster-Nyarko E."/>
            <person name="Jarju S."/>
            <person name="Secka A."/>
            <person name="Antonio M."/>
            <person name="Oren A."/>
            <person name="Chaudhuri R.R."/>
            <person name="La Ragione R."/>
            <person name="Hildebrand F."/>
            <person name="Pallen M.J."/>
        </authorList>
    </citation>
    <scope>NUCLEOTIDE SEQUENCE</scope>
    <source>
        <strain evidence="4">ChiGjej1B1-1692</strain>
    </source>
</reference>
<feature type="region of interest" description="Disordered" evidence="1">
    <location>
        <begin position="336"/>
        <end position="370"/>
    </location>
</feature>
<evidence type="ECO:0000259" key="3">
    <source>
        <dbReference type="Pfam" id="PF13514"/>
    </source>
</evidence>
<dbReference type="PANTHER" id="PTHR41259">
    <property type="entry name" value="DOUBLE-STRAND BREAK REPAIR RAD50 ATPASE, PUTATIVE-RELATED"/>
    <property type="match status" value="1"/>
</dbReference>
<proteinExistence type="predicted"/>
<keyword evidence="2" id="KW-0472">Membrane</keyword>
<organism evidence="4 5">
    <name type="scientific">Candidatus Mediterraneibacter faecigallinarum</name>
    <dbReference type="NCBI Taxonomy" id="2838669"/>
    <lineage>
        <taxon>Bacteria</taxon>
        <taxon>Bacillati</taxon>
        <taxon>Bacillota</taxon>
        <taxon>Clostridia</taxon>
        <taxon>Lachnospirales</taxon>
        <taxon>Lachnospiraceae</taxon>
        <taxon>Mediterraneibacter</taxon>
    </lineage>
</organism>
<dbReference type="SUPFAM" id="SSF52540">
    <property type="entry name" value="P-loop containing nucleoside triphosphate hydrolases"/>
    <property type="match status" value="1"/>
</dbReference>
<dbReference type="PANTHER" id="PTHR41259:SF1">
    <property type="entry name" value="DOUBLE-STRAND BREAK REPAIR RAD50 ATPASE, PUTATIVE-RELATED"/>
    <property type="match status" value="1"/>
</dbReference>
<dbReference type="Gene3D" id="3.40.50.300">
    <property type="entry name" value="P-loop containing nucleotide triphosphate hydrolases"/>
    <property type="match status" value="2"/>
</dbReference>
<reference evidence="4" key="2">
    <citation type="submission" date="2021-04" db="EMBL/GenBank/DDBJ databases">
        <authorList>
            <person name="Gilroy R."/>
        </authorList>
    </citation>
    <scope>NUCLEOTIDE SEQUENCE</scope>
    <source>
        <strain evidence="4">ChiGjej1B1-1692</strain>
    </source>
</reference>
<feature type="region of interest" description="Disordered" evidence="1">
    <location>
        <begin position="225"/>
        <end position="264"/>
    </location>
</feature>
<dbReference type="EMBL" id="DWWK01000163">
    <property type="protein sequence ID" value="HJC39440.1"/>
    <property type="molecule type" value="Genomic_DNA"/>
</dbReference>
<gene>
    <name evidence="4" type="ORF">H9757_10345</name>
</gene>
<feature type="compositionally biased region" description="Basic and acidic residues" evidence="1">
    <location>
        <begin position="336"/>
        <end position="345"/>
    </location>
</feature>
<feature type="domain" description="YhaN AAA" evidence="3">
    <location>
        <begin position="1"/>
        <end position="52"/>
    </location>
</feature>
<evidence type="ECO:0000256" key="1">
    <source>
        <dbReference type="SAM" id="MobiDB-lite"/>
    </source>
</evidence>
<evidence type="ECO:0000313" key="4">
    <source>
        <dbReference type="EMBL" id="HJC39440.1"/>
    </source>
</evidence>
<accession>A0A9D2NY28</accession>